<dbReference type="InterPro" id="IPR018211">
    <property type="entry name" value="ADH_Fe_CS"/>
</dbReference>
<dbReference type="AlphaFoldDB" id="A0A4U1BJH5"/>
<protein>
    <recommendedName>
        <fullName evidence="7">Glycerol dehydrogenase</fullName>
        <ecNumber evidence="6">1.1.1.6</ecNumber>
    </recommendedName>
</protein>
<dbReference type="GO" id="GO:0046872">
    <property type="term" value="F:metal ion binding"/>
    <property type="evidence" value="ECO:0007669"/>
    <property type="project" value="UniProtKB-KW"/>
</dbReference>
<evidence type="ECO:0000256" key="4">
    <source>
        <dbReference type="ARBA" id="ARBA00023027"/>
    </source>
</evidence>
<dbReference type="Gene3D" id="3.40.50.1970">
    <property type="match status" value="1"/>
</dbReference>
<evidence type="ECO:0000259" key="12">
    <source>
        <dbReference type="Pfam" id="PF00465"/>
    </source>
</evidence>
<comment type="similarity">
    <text evidence="1">Belongs to the iron-containing alcohol dehydrogenase family.</text>
</comment>
<feature type="binding site" evidence="11">
    <location>
        <begin position="113"/>
        <end position="116"/>
    </location>
    <ligand>
        <name>NAD(+)</name>
        <dbReference type="ChEBI" id="CHEBI:57540"/>
    </ligand>
</feature>
<dbReference type="OrthoDB" id="9815791at2"/>
<evidence type="ECO:0000313" key="13">
    <source>
        <dbReference type="EMBL" id="TKB50260.1"/>
    </source>
</evidence>
<gene>
    <name evidence="13" type="ORF">FCL40_03610</name>
</gene>
<dbReference type="NCBIfam" id="NF006941">
    <property type="entry name" value="PRK09423.1"/>
    <property type="match status" value="1"/>
</dbReference>
<evidence type="ECO:0000256" key="9">
    <source>
        <dbReference type="PIRSR" id="PIRSR000112-1"/>
    </source>
</evidence>
<keyword evidence="14" id="KW-1185">Reference proteome</keyword>
<feature type="binding site" evidence="11">
    <location>
        <begin position="91"/>
        <end position="95"/>
    </location>
    <ligand>
        <name>NAD(+)</name>
        <dbReference type="ChEBI" id="CHEBI:57540"/>
    </ligand>
</feature>
<dbReference type="RefSeq" id="WP_136851476.1">
    <property type="nucleotide sequence ID" value="NZ_SWCI01000002.1"/>
</dbReference>
<dbReference type="InterPro" id="IPR016205">
    <property type="entry name" value="Glycerol_DH"/>
</dbReference>
<dbReference type="Proteomes" id="UP000305674">
    <property type="component" value="Unassembled WGS sequence"/>
</dbReference>
<dbReference type="Pfam" id="PF00465">
    <property type="entry name" value="Fe-ADH"/>
    <property type="match status" value="1"/>
</dbReference>
<dbReference type="PIRSF" id="PIRSF000112">
    <property type="entry name" value="Glycerol_dehydrogenase"/>
    <property type="match status" value="1"/>
</dbReference>
<dbReference type="InterPro" id="IPR001670">
    <property type="entry name" value="ADH_Fe/GldA"/>
</dbReference>
<evidence type="ECO:0000256" key="6">
    <source>
        <dbReference type="ARBA" id="ARBA00039147"/>
    </source>
</evidence>
<keyword evidence="9" id="KW-0862">Zinc</keyword>
<evidence type="ECO:0000256" key="5">
    <source>
        <dbReference type="ARBA" id="ARBA00037918"/>
    </source>
</evidence>
<proteinExistence type="inferred from homology"/>
<dbReference type="PROSITE" id="PS00913">
    <property type="entry name" value="ADH_IRON_1"/>
    <property type="match status" value="1"/>
</dbReference>
<evidence type="ECO:0000256" key="3">
    <source>
        <dbReference type="ARBA" id="ARBA00023002"/>
    </source>
</evidence>
<reference evidence="13 14" key="1">
    <citation type="submission" date="2019-04" db="EMBL/GenBank/DDBJ databases">
        <authorList>
            <person name="Hwang J.C."/>
        </authorList>
    </citation>
    <scope>NUCLEOTIDE SEQUENCE [LARGE SCALE GENOMIC DNA]</scope>
    <source>
        <strain evidence="13 14">IMCC35001</strain>
    </source>
</reference>
<organism evidence="13 14">
    <name type="scientific">Ferrimonas sediminicola</name>
    <dbReference type="NCBI Taxonomy" id="2569538"/>
    <lineage>
        <taxon>Bacteria</taxon>
        <taxon>Pseudomonadati</taxon>
        <taxon>Pseudomonadota</taxon>
        <taxon>Gammaproteobacteria</taxon>
        <taxon>Alteromonadales</taxon>
        <taxon>Ferrimonadaceae</taxon>
        <taxon>Ferrimonas</taxon>
    </lineage>
</organism>
<feature type="binding site" evidence="9">
    <location>
        <position position="251"/>
    </location>
    <ligand>
        <name>glycerol</name>
        <dbReference type="ChEBI" id="CHEBI:17754"/>
    </ligand>
</feature>
<comment type="pathway">
    <text evidence="5">Polyol metabolism; glycerol fermentation; glycerone phosphate from glycerol (oxidative route): step 1/2.</text>
</comment>
<dbReference type="PROSITE" id="PS00060">
    <property type="entry name" value="ADH_IRON_2"/>
    <property type="match status" value="1"/>
</dbReference>
<comment type="caution">
    <text evidence="13">The sequence shown here is derived from an EMBL/GenBank/DDBJ whole genome shotgun (WGS) entry which is preliminary data.</text>
</comment>
<comment type="cofactor">
    <cofactor evidence="9">
        <name>Zn(2+)</name>
        <dbReference type="ChEBI" id="CHEBI:29105"/>
    </cofactor>
    <text evidence="9">Binds 1 zinc ion per subunit.</text>
</comment>
<sequence>MENIILSPGKYVQGSGAIRRIASHARGRALVVADELVVGLIREAVQASFDDRTLKVAFEPFGGECCKGEIERLQQRVAQSGCEVIIGAGGGKALDTAKAVAHFTHLPVVMVPTIASSDAPCSALSVIYTDKGVFDEYLLLPKNPDVVLVDTDIISRAPTRLLVAGMGDALATYFEARAAAQGQALNLAGGVPTNTALALAQLCYQTLIRQGPMALAAAEAKVTTPALENIVEANTYLSGVGFESGGLAAAHAIHNGLTLLEECHHLYHGEKVAFGTLVQLVLENAPREEIVEVLSFCNAVGLPVHLWQLGIRELDMAKLRRVAEQACAVGETIHNMPFQVTPDKVLAAILAADRLGRRGVS</sequence>
<evidence type="ECO:0000256" key="11">
    <source>
        <dbReference type="PIRSR" id="PIRSR000112-3"/>
    </source>
</evidence>
<keyword evidence="2 9" id="KW-0479">Metal-binding</keyword>
<feature type="binding site" evidence="9">
    <location>
        <position position="268"/>
    </location>
    <ligand>
        <name>glycerol</name>
        <dbReference type="ChEBI" id="CHEBI:17754"/>
    </ligand>
</feature>
<dbReference type="CDD" id="cd08170">
    <property type="entry name" value="GlyDH"/>
    <property type="match status" value="1"/>
</dbReference>
<feature type="binding site" evidence="9">
    <location>
        <position position="168"/>
    </location>
    <ligand>
        <name>glycerol</name>
        <dbReference type="ChEBI" id="CHEBI:17754"/>
    </ligand>
</feature>
<evidence type="ECO:0000256" key="7">
    <source>
        <dbReference type="ARBA" id="ARBA00040132"/>
    </source>
</evidence>
<evidence type="ECO:0000313" key="14">
    <source>
        <dbReference type="Proteomes" id="UP000305674"/>
    </source>
</evidence>
<evidence type="ECO:0000256" key="1">
    <source>
        <dbReference type="ARBA" id="ARBA00007358"/>
    </source>
</evidence>
<dbReference type="PANTHER" id="PTHR43616">
    <property type="entry name" value="GLYCEROL DEHYDROGENASE"/>
    <property type="match status" value="1"/>
</dbReference>
<feature type="domain" description="Alcohol dehydrogenase iron-type/glycerol dehydrogenase GldA" evidence="12">
    <location>
        <begin position="8"/>
        <end position="151"/>
    </location>
</feature>
<comment type="catalytic activity">
    <reaction evidence="8">
        <text>glycerol + NAD(+) = dihydroxyacetone + NADH + H(+)</text>
        <dbReference type="Rhea" id="RHEA:13769"/>
        <dbReference type="ChEBI" id="CHEBI:15378"/>
        <dbReference type="ChEBI" id="CHEBI:16016"/>
        <dbReference type="ChEBI" id="CHEBI:17754"/>
        <dbReference type="ChEBI" id="CHEBI:57540"/>
        <dbReference type="ChEBI" id="CHEBI:57945"/>
        <dbReference type="EC" id="1.1.1.6"/>
    </reaction>
</comment>
<dbReference type="GO" id="GO:0008888">
    <property type="term" value="F:glycerol dehydrogenase (NAD+) activity"/>
    <property type="evidence" value="ECO:0007669"/>
    <property type="project" value="UniProtKB-EC"/>
</dbReference>
<feature type="binding site" evidence="11">
    <location>
        <position position="124"/>
    </location>
    <ligand>
        <name>NAD(+)</name>
        <dbReference type="ChEBI" id="CHEBI:57540"/>
    </ligand>
</feature>
<feature type="binding site" evidence="11">
    <location>
        <position position="122"/>
    </location>
    <ligand>
        <name>NAD(+)</name>
        <dbReference type="ChEBI" id="CHEBI:57540"/>
    </ligand>
</feature>
<dbReference type="SUPFAM" id="SSF56796">
    <property type="entry name" value="Dehydroquinate synthase-like"/>
    <property type="match status" value="1"/>
</dbReference>
<name>A0A4U1BJH5_9GAMM</name>
<dbReference type="EC" id="1.1.1.6" evidence="6"/>
<feature type="binding site" evidence="11">
    <location>
        <position position="128"/>
    </location>
    <ligand>
        <name>NAD(+)</name>
        <dbReference type="ChEBI" id="CHEBI:57540"/>
    </ligand>
</feature>
<evidence type="ECO:0000256" key="8">
    <source>
        <dbReference type="ARBA" id="ARBA00049006"/>
    </source>
</evidence>
<keyword evidence="3" id="KW-0560">Oxidoreductase</keyword>
<accession>A0A4U1BJH5</accession>
<keyword evidence="4 11" id="KW-0520">NAD</keyword>
<dbReference type="Gene3D" id="1.20.1090.10">
    <property type="entry name" value="Dehydroquinate synthase-like - alpha domain"/>
    <property type="match status" value="1"/>
</dbReference>
<dbReference type="EMBL" id="SWCI01000002">
    <property type="protein sequence ID" value="TKB50260.1"/>
    <property type="molecule type" value="Genomic_DNA"/>
</dbReference>
<dbReference type="PANTHER" id="PTHR43616:SF5">
    <property type="entry name" value="GLYCEROL DEHYDROGENASE 1"/>
    <property type="match status" value="1"/>
</dbReference>
<evidence type="ECO:0000256" key="10">
    <source>
        <dbReference type="PIRSR" id="PIRSR000112-2"/>
    </source>
</evidence>
<evidence type="ECO:0000256" key="2">
    <source>
        <dbReference type="ARBA" id="ARBA00022723"/>
    </source>
</evidence>
<feature type="binding site" evidence="10">
    <location>
        <position position="118"/>
    </location>
    <ligand>
        <name>glycerol</name>
        <dbReference type="ChEBI" id="CHEBI:17754"/>
    </ligand>
</feature>
<dbReference type="GO" id="GO:0005829">
    <property type="term" value="C:cytosol"/>
    <property type="evidence" value="ECO:0007669"/>
    <property type="project" value="TreeGrafter"/>
</dbReference>